<dbReference type="Proteomes" id="UP001306950">
    <property type="component" value="Unassembled WGS sequence"/>
</dbReference>
<feature type="transmembrane region" description="Helical" evidence="1">
    <location>
        <begin position="236"/>
        <end position="254"/>
    </location>
</feature>
<keyword evidence="1" id="KW-1133">Transmembrane helix</keyword>
<evidence type="ECO:0000259" key="3">
    <source>
        <dbReference type="Pfam" id="PF19124"/>
    </source>
</evidence>
<dbReference type="RefSeq" id="WP_331846379.1">
    <property type="nucleotide sequence ID" value="NZ_JAZHPZ010000004.1"/>
</dbReference>
<proteinExistence type="predicted"/>
<evidence type="ECO:0000259" key="2">
    <source>
        <dbReference type="Pfam" id="PF07853"/>
    </source>
</evidence>
<protein>
    <submittedName>
        <fullName evidence="4">DUF5808 domain-containing protein</fullName>
    </submittedName>
</protein>
<dbReference type="InterPro" id="IPR043831">
    <property type="entry name" value="DUF5808"/>
</dbReference>
<dbReference type="Pfam" id="PF07853">
    <property type="entry name" value="DUF1648"/>
    <property type="match status" value="1"/>
</dbReference>
<feature type="transmembrane region" description="Helical" evidence="1">
    <location>
        <begin position="54"/>
        <end position="74"/>
    </location>
</feature>
<feature type="transmembrane region" description="Helical" evidence="1">
    <location>
        <begin position="141"/>
        <end position="161"/>
    </location>
</feature>
<organism evidence="4 5">
    <name type="scientific">Paenibacillus haidiansis</name>
    <dbReference type="NCBI Taxonomy" id="1574488"/>
    <lineage>
        <taxon>Bacteria</taxon>
        <taxon>Bacillati</taxon>
        <taxon>Bacillota</taxon>
        <taxon>Bacilli</taxon>
        <taxon>Bacillales</taxon>
        <taxon>Paenibacillaceae</taxon>
        <taxon>Paenibacillus</taxon>
    </lineage>
</organism>
<feature type="transmembrane region" description="Helical" evidence="1">
    <location>
        <begin position="346"/>
        <end position="365"/>
    </location>
</feature>
<evidence type="ECO:0000256" key="1">
    <source>
        <dbReference type="SAM" id="Phobius"/>
    </source>
</evidence>
<feature type="domain" description="DUF5808" evidence="3">
    <location>
        <begin position="323"/>
        <end position="348"/>
    </location>
</feature>
<evidence type="ECO:0000313" key="5">
    <source>
        <dbReference type="Proteomes" id="UP001306950"/>
    </source>
</evidence>
<dbReference type="PANTHER" id="PTHR37810">
    <property type="entry name" value="IMMUNITY PROTEIN SDPI"/>
    <property type="match status" value="1"/>
</dbReference>
<feature type="transmembrane region" description="Helical" evidence="1">
    <location>
        <begin position="86"/>
        <end position="106"/>
    </location>
</feature>
<dbReference type="PANTHER" id="PTHR37810:SF9">
    <property type="entry name" value="MEMBRANE PROTEIN"/>
    <property type="match status" value="1"/>
</dbReference>
<keyword evidence="1" id="KW-0472">Membrane</keyword>
<comment type="caution">
    <text evidence="4">The sequence shown here is derived from an EMBL/GenBank/DDBJ whole genome shotgun (WGS) entry which is preliminary data.</text>
</comment>
<feature type="domain" description="DUF1648" evidence="2">
    <location>
        <begin position="149"/>
        <end position="195"/>
    </location>
</feature>
<feature type="transmembrane region" description="Helical" evidence="1">
    <location>
        <begin position="190"/>
        <end position="210"/>
    </location>
</feature>
<keyword evidence="1" id="KW-0812">Transmembrane</keyword>
<evidence type="ECO:0000313" key="4">
    <source>
        <dbReference type="EMBL" id="MEF2966144.1"/>
    </source>
</evidence>
<gene>
    <name evidence="4" type="ORF">V3851_09910</name>
</gene>
<reference evidence="4 5" key="1">
    <citation type="submission" date="2024-02" db="EMBL/GenBank/DDBJ databases">
        <title>A nitrogen-fixing paenibacillus bacterium.</title>
        <authorList>
            <person name="Zhang W.L."/>
            <person name="Chen S.F."/>
        </authorList>
    </citation>
    <scope>NUCLEOTIDE SEQUENCE [LARGE SCALE GENOMIC DNA]</scope>
    <source>
        <strain evidence="4 5">M1</strain>
    </source>
</reference>
<feature type="transmembrane region" description="Helical" evidence="1">
    <location>
        <begin position="266"/>
        <end position="287"/>
    </location>
</feature>
<dbReference type="InterPro" id="IPR012867">
    <property type="entry name" value="DUF1648"/>
</dbReference>
<accession>A0ABU7VQV6</accession>
<sequence>MQILSVLLLVLLLLPVMAILAFMPYLMRKTVSFGISVSEENYRSAPLRRMRKSYAGISSGLYGVIFLLCIYSLVKSGGEIEQTGAFGVYVVLTVVISIAMNLIFHFKMKKMLPSLPAAPAAQSVIAVDTGFRRNKLVYSNYWFLIHAAVIVISVIGVLANYGRIPEQIAMKFDIEGNIARSAAKSYRSVLFPNIMQAFMTLLFLFINVSILRSKQQTYAGAPEQSIRQNVLFRRRWSIFTILSGLALVLLFSFVQLNMIHPLGTGVITLVSFGVPVVIVLAAVFLSFTTGQGGSRTGRKEAGSGVQPVDDDRHWKLGSIYFNPQDPSIFVEKRTGIGWTFNFAHPAGWLILAGILIVIAAASFFAD</sequence>
<dbReference type="EMBL" id="JAZHPZ010000004">
    <property type="protein sequence ID" value="MEF2966144.1"/>
    <property type="molecule type" value="Genomic_DNA"/>
</dbReference>
<keyword evidence="5" id="KW-1185">Reference proteome</keyword>
<dbReference type="Pfam" id="PF19124">
    <property type="entry name" value="DUF5808"/>
    <property type="match status" value="1"/>
</dbReference>
<name>A0ABU7VQV6_9BACL</name>